<dbReference type="SUPFAM" id="SSF51092">
    <property type="entry name" value="Vitelline membrane outer protein-I (VMO-I)"/>
    <property type="match status" value="1"/>
</dbReference>
<dbReference type="Pfam" id="PF03762">
    <property type="entry name" value="VOMI"/>
    <property type="match status" value="1"/>
</dbReference>
<proteinExistence type="predicted"/>
<keyword evidence="2" id="KW-1185">Reference proteome</keyword>
<organism evidence="1 2">
    <name type="scientific">Brachionus calyciflorus</name>
    <dbReference type="NCBI Taxonomy" id="104777"/>
    <lineage>
        <taxon>Eukaryota</taxon>
        <taxon>Metazoa</taxon>
        <taxon>Spiralia</taxon>
        <taxon>Gnathifera</taxon>
        <taxon>Rotifera</taxon>
        <taxon>Eurotatoria</taxon>
        <taxon>Monogononta</taxon>
        <taxon>Pseudotrocha</taxon>
        <taxon>Ploima</taxon>
        <taxon>Brachionidae</taxon>
        <taxon>Brachionus</taxon>
    </lineage>
</organism>
<accession>A0A813TSS9</accession>
<name>A0A813TSS9_9BILA</name>
<dbReference type="PANTHER" id="PTHR18841">
    <property type="entry name" value="VITELLINE MEMBRANE OUTER LAYER PROTEIN I-RELATED"/>
    <property type="match status" value="1"/>
</dbReference>
<dbReference type="Gene3D" id="2.100.10.20">
    <property type="entry name" value="Vitelline membrane outer layer protein I (VOMI)"/>
    <property type="match status" value="1"/>
</dbReference>
<dbReference type="EMBL" id="CAJNOC010000923">
    <property type="protein sequence ID" value="CAF0817664.1"/>
    <property type="molecule type" value="Genomic_DNA"/>
</dbReference>
<sequence>MDTVHLLFYELRFMEFINRLGENLNDFFTTIATSTTTITTLPPVIISSINNPFGVNWGDWGPAEECDQSDFVIGFRTKLHPKQSSGIDDTALNGVELICSNGKHLHSSDGQYVLMVQSLNHLKGLRAHR</sequence>
<dbReference type="OrthoDB" id="6344411at2759"/>
<reference evidence="1" key="1">
    <citation type="submission" date="2021-02" db="EMBL/GenBank/DDBJ databases">
        <authorList>
            <person name="Nowell W R."/>
        </authorList>
    </citation>
    <scope>NUCLEOTIDE SEQUENCE</scope>
    <source>
        <strain evidence="1">Ploen Becks lab</strain>
    </source>
</reference>
<protein>
    <submittedName>
        <fullName evidence="1">Uncharacterized protein</fullName>
    </submittedName>
</protein>
<dbReference type="Proteomes" id="UP000663879">
    <property type="component" value="Unassembled WGS sequence"/>
</dbReference>
<dbReference type="AlphaFoldDB" id="A0A813TSS9"/>
<evidence type="ECO:0000313" key="2">
    <source>
        <dbReference type="Proteomes" id="UP000663879"/>
    </source>
</evidence>
<dbReference type="InterPro" id="IPR036706">
    <property type="entry name" value="VOMI_sf"/>
</dbReference>
<dbReference type="GO" id="GO:0005615">
    <property type="term" value="C:extracellular space"/>
    <property type="evidence" value="ECO:0007669"/>
    <property type="project" value="TreeGrafter"/>
</dbReference>
<dbReference type="InterPro" id="IPR005515">
    <property type="entry name" value="VOMI"/>
</dbReference>
<dbReference type="PANTHER" id="PTHR18841:SF0">
    <property type="entry name" value="VITELLINE MEMBRANE OUTER LAYER 1 HOMOLOG A-RELATED"/>
    <property type="match status" value="1"/>
</dbReference>
<evidence type="ECO:0000313" key="1">
    <source>
        <dbReference type="EMBL" id="CAF0817664.1"/>
    </source>
</evidence>
<gene>
    <name evidence="1" type="ORF">OXX778_LOCUS7295</name>
</gene>
<comment type="caution">
    <text evidence="1">The sequence shown here is derived from an EMBL/GenBank/DDBJ whole genome shotgun (WGS) entry which is preliminary data.</text>
</comment>